<comment type="similarity">
    <text evidence="1">Belongs to the Brp/Blh beta-carotene diooxygenase family.</text>
</comment>
<keyword evidence="1" id="KW-1133">Transmembrane helix</keyword>
<feature type="transmembrane region" description="Helical" evidence="1">
    <location>
        <begin position="283"/>
        <end position="301"/>
    </location>
</feature>
<reference evidence="2" key="1">
    <citation type="journal article" date="2014" name="Int. J. Syst. Evol. Microbiol.">
        <title>Complete genome sequence of Corynebacterium casei LMG S-19264T (=DSM 44701T), isolated from a smear-ripened cheese.</title>
        <authorList>
            <consortium name="US DOE Joint Genome Institute (JGI-PGF)"/>
            <person name="Walter F."/>
            <person name="Albersmeier A."/>
            <person name="Kalinowski J."/>
            <person name="Ruckert C."/>
        </authorList>
    </citation>
    <scope>NUCLEOTIDE SEQUENCE</scope>
    <source>
        <strain evidence="2">JCM 14371</strain>
    </source>
</reference>
<dbReference type="GO" id="GO:0010436">
    <property type="term" value="F:carotenoid dioxygenase activity"/>
    <property type="evidence" value="ECO:0007669"/>
    <property type="project" value="UniProtKB-UniRule"/>
</dbReference>
<proteinExistence type="inferred from homology"/>
<keyword evidence="1" id="KW-0812">Transmembrane</keyword>
<comment type="caution">
    <text evidence="2">The sequence shown here is derived from an EMBL/GenBank/DDBJ whole genome shotgun (WGS) entry which is preliminary data.</text>
</comment>
<dbReference type="NCBIfam" id="TIGR03753">
    <property type="entry name" value="blh_monoox"/>
    <property type="match status" value="1"/>
</dbReference>
<keyword evidence="1" id="KW-0408">Iron</keyword>
<evidence type="ECO:0000313" key="3">
    <source>
        <dbReference type="Proteomes" id="UP000635726"/>
    </source>
</evidence>
<organism evidence="2 3">
    <name type="scientific">Deinococcus aquiradiocola</name>
    <dbReference type="NCBI Taxonomy" id="393059"/>
    <lineage>
        <taxon>Bacteria</taxon>
        <taxon>Thermotogati</taxon>
        <taxon>Deinococcota</taxon>
        <taxon>Deinococci</taxon>
        <taxon>Deinococcales</taxon>
        <taxon>Deinococcaceae</taxon>
        <taxon>Deinococcus</taxon>
    </lineage>
</organism>
<feature type="transmembrane region" description="Helical" evidence="1">
    <location>
        <begin position="51"/>
        <end position="71"/>
    </location>
</feature>
<dbReference type="GO" id="GO:0005506">
    <property type="term" value="F:iron ion binding"/>
    <property type="evidence" value="ECO:0007669"/>
    <property type="project" value="UniProtKB-UniRule"/>
</dbReference>
<gene>
    <name evidence="2" type="ORF">GCM10008939_13170</name>
</gene>
<comment type="subcellular location">
    <subcellularLocation>
        <location evidence="1">Cell membrane</location>
        <topology evidence="1">Multi-pass membrane protein</topology>
    </subcellularLocation>
</comment>
<dbReference type="HAMAP" id="MF_02093">
    <property type="entry name" value="Beta_carotene_diox"/>
    <property type="match status" value="1"/>
</dbReference>
<keyword evidence="1" id="KW-0223">Dioxygenase</keyword>
<evidence type="ECO:0000313" key="2">
    <source>
        <dbReference type="EMBL" id="GGJ70121.1"/>
    </source>
</evidence>
<dbReference type="EMBL" id="BMOE01000003">
    <property type="protein sequence ID" value="GGJ70121.1"/>
    <property type="molecule type" value="Genomic_DNA"/>
</dbReference>
<feature type="transmembrane region" description="Helical" evidence="1">
    <location>
        <begin position="233"/>
        <end position="256"/>
    </location>
</feature>
<dbReference type="GO" id="GO:0005886">
    <property type="term" value="C:plasma membrane"/>
    <property type="evidence" value="ECO:0007669"/>
    <property type="project" value="UniProtKB-SubCell"/>
</dbReference>
<dbReference type="AlphaFoldDB" id="A0A917UND1"/>
<dbReference type="Pfam" id="PF15461">
    <property type="entry name" value="BCD"/>
    <property type="match status" value="1"/>
</dbReference>
<sequence length="343" mass="36715">MKSTPDLPVYPPQRLRTLSLGTRWPSAVFVPQIAVLALLVSWLLAPAALEHLMYLPLLVSTVLFGIPHGALDHRVPGRMGWAWGRRPRLVRLYLLGYALLAAATLGGWRLAPDAVYWGFLLVSLLHWGQGDLHHLEAVQGRGRAGPWSAPLTLLARGSLPILLPLLVFPDWFARLAAGLHRVFGVPVPSGPLLSGPVTAALAAALVVLLLAYVADTLVSSRAVLQELGETGMLLAVFALVPAPLSIGLYFSLWHAWRHLGRLLTLPAGPQAGAASVRRLALDLLPITVIALGMLAALYVWAAPRVQGTETFAALYLALIAALTLPHALLVALMDLPALRVAGD</sequence>
<dbReference type="InterPro" id="IPR022270">
    <property type="entry name" value="Blh_diox"/>
</dbReference>
<comment type="function">
    <text evidence="1">Catalyzes the cleavage of beta-carotene at its central double bond (15,15') to yield two molecules of all-trans-retinal.</text>
</comment>
<comment type="cofactor">
    <cofactor evidence="1">
        <name>Fe(2+)</name>
        <dbReference type="ChEBI" id="CHEBI:29033"/>
    </cofactor>
</comment>
<feature type="binding site" evidence="1">
    <location>
        <position position="68"/>
    </location>
    <ligand>
        <name>Fe cation</name>
        <dbReference type="ChEBI" id="CHEBI:24875"/>
    </ligand>
</feature>
<keyword evidence="3" id="KW-1185">Reference proteome</keyword>
<evidence type="ECO:0000256" key="1">
    <source>
        <dbReference type="HAMAP-Rule" id="MF_02093"/>
    </source>
</evidence>
<dbReference type="GO" id="GO:0003834">
    <property type="term" value="F:beta-carotene 15,15'-dioxygenase activity"/>
    <property type="evidence" value="ECO:0007669"/>
    <property type="project" value="UniProtKB-EC"/>
</dbReference>
<dbReference type="EC" id="1.13.11.63" evidence="1"/>
<dbReference type="Proteomes" id="UP000635726">
    <property type="component" value="Unassembled WGS sequence"/>
</dbReference>
<feature type="binding site" evidence="1">
    <location>
        <position position="254"/>
    </location>
    <ligand>
        <name>Fe cation</name>
        <dbReference type="ChEBI" id="CHEBI:24875"/>
    </ligand>
</feature>
<dbReference type="GO" id="GO:0016121">
    <property type="term" value="P:carotene catabolic process"/>
    <property type="evidence" value="ECO:0007669"/>
    <property type="project" value="UniProtKB-UniRule"/>
</dbReference>
<feature type="transmembrane region" description="Helical" evidence="1">
    <location>
        <begin position="24"/>
        <end position="45"/>
    </location>
</feature>
<feature type="transmembrane region" description="Helical" evidence="1">
    <location>
        <begin position="192"/>
        <end position="213"/>
    </location>
</feature>
<feature type="binding site" evidence="1">
    <location>
        <position position="258"/>
    </location>
    <ligand>
        <name>Fe cation</name>
        <dbReference type="ChEBI" id="CHEBI:24875"/>
    </ligand>
</feature>
<protein>
    <recommendedName>
        <fullName evidence="1">Probable beta-carotene 15,15'-dioxygenase</fullName>
        <ecNumber evidence="1">1.13.11.63</ecNumber>
    </recommendedName>
</protein>
<keyword evidence="1" id="KW-0479">Metal-binding</keyword>
<keyword evidence="1" id="KW-0560">Oxidoreductase</keyword>
<name>A0A917UND1_9DEIO</name>
<feature type="binding site" evidence="1">
    <location>
        <position position="126"/>
    </location>
    <ligand>
        <name>Fe cation</name>
        <dbReference type="ChEBI" id="CHEBI:24875"/>
    </ligand>
</feature>
<dbReference type="RefSeq" id="WP_188961478.1">
    <property type="nucleotide sequence ID" value="NZ_BMOE01000003.1"/>
</dbReference>
<feature type="transmembrane region" description="Helical" evidence="1">
    <location>
        <begin position="92"/>
        <end position="108"/>
    </location>
</feature>
<reference evidence="2" key="2">
    <citation type="submission" date="2020-09" db="EMBL/GenBank/DDBJ databases">
        <authorList>
            <person name="Sun Q."/>
            <person name="Ohkuma M."/>
        </authorList>
    </citation>
    <scope>NUCLEOTIDE SEQUENCE</scope>
    <source>
        <strain evidence="2">JCM 14371</strain>
    </source>
</reference>
<keyword evidence="1" id="KW-1003">Cell membrane</keyword>
<feature type="transmembrane region" description="Helical" evidence="1">
    <location>
        <begin position="313"/>
        <end position="333"/>
    </location>
</feature>
<comment type="catalytic activity">
    <reaction evidence="1">
        <text>all-trans-beta-carotene + O2 = 2 all-trans-retinal</text>
        <dbReference type="Rhea" id="RHEA:32887"/>
        <dbReference type="ChEBI" id="CHEBI:15379"/>
        <dbReference type="ChEBI" id="CHEBI:17579"/>
        <dbReference type="ChEBI" id="CHEBI:17898"/>
        <dbReference type="EC" id="1.13.11.63"/>
    </reaction>
</comment>
<keyword evidence="1" id="KW-0472">Membrane</keyword>
<accession>A0A917UND1</accession>